<dbReference type="AlphaFoldDB" id="A0A3G2HT31"/>
<dbReference type="Proteomes" id="UP000268070">
    <property type="component" value="Chromosome"/>
</dbReference>
<accession>A0A3G2HT31</accession>
<evidence type="ECO:0000256" key="1">
    <source>
        <dbReference type="SAM" id="MobiDB-lite"/>
    </source>
</evidence>
<name>A0A3G2HT31_9BURK</name>
<organism evidence="2 3">
    <name type="scientific">Alcaligenes aquatilis</name>
    <dbReference type="NCBI Taxonomy" id="323284"/>
    <lineage>
        <taxon>Bacteria</taxon>
        <taxon>Pseudomonadati</taxon>
        <taxon>Pseudomonadota</taxon>
        <taxon>Betaproteobacteria</taxon>
        <taxon>Burkholderiales</taxon>
        <taxon>Alcaligenaceae</taxon>
        <taxon>Alcaligenes</taxon>
    </lineage>
</organism>
<evidence type="ECO:0000313" key="2">
    <source>
        <dbReference type="EMBL" id="AYN20300.1"/>
    </source>
</evidence>
<sequence length="61" mass="6646">MFTAASLFANQPTNQPTNQPVSQSVSQSVSQPIHRQATIFGREFLPLSIWRGELSEGGGMI</sequence>
<gene>
    <name evidence="2" type="ORF">D3M96_06990</name>
</gene>
<dbReference type="EMBL" id="CP032153">
    <property type="protein sequence ID" value="AYN20300.1"/>
    <property type="molecule type" value="Genomic_DNA"/>
</dbReference>
<dbReference type="KEGG" id="aaqu:D3M96_06990"/>
<feature type="region of interest" description="Disordered" evidence="1">
    <location>
        <begin position="1"/>
        <end position="28"/>
    </location>
</feature>
<proteinExistence type="predicted"/>
<evidence type="ECO:0000313" key="3">
    <source>
        <dbReference type="Proteomes" id="UP000268070"/>
    </source>
</evidence>
<feature type="compositionally biased region" description="Polar residues" evidence="1">
    <location>
        <begin position="8"/>
        <end position="20"/>
    </location>
</feature>
<reference evidence="2 3" key="1">
    <citation type="submission" date="2018-09" db="EMBL/GenBank/DDBJ databases">
        <title>Complete genome sequence of the hydrocarbonoclastic bacterium Alcaligenes aquatilis QD168, isolated from a crude-oil polluted marine sediment of Central Chile.</title>
        <authorList>
            <person name="Duran R.E."/>
            <person name="Barra B."/>
            <person name="Salva-Serra F."/>
            <person name="Mendez V."/>
            <person name="Moore E.R.B."/>
            <person name="Seeger M."/>
        </authorList>
    </citation>
    <scope>NUCLEOTIDE SEQUENCE [LARGE SCALE GENOMIC DNA]</scope>
    <source>
        <strain evidence="2 3">QD168</strain>
    </source>
</reference>
<protein>
    <submittedName>
        <fullName evidence="2">Uncharacterized protein</fullName>
    </submittedName>
</protein>